<dbReference type="RefSeq" id="WP_005100846.1">
    <property type="nucleotide sequence ID" value="NZ_CP014952.1"/>
</dbReference>
<sequence>MLVRVTDPVKITLTGAPETMLATLYGRAQDATSPNSVLHDHYAAEAVARIDYDFSKTKIKGTQAIGVALRARQLDDWTSEFLTAHREATVLHLACGLDTRVFRINPSETVRWVDVDYPDVIALRRALLPCREGDYRMIGSSVSEATWLDSIPADRPTLAVFEGLTMYLTEAEGQSLIRRITGRFPSGQLAFDCYGSIGIKLQKLVPAVRNAGATLHWGIDDPGQIEALHPGLRCVSDLRSTDVAGEEHLPLSGRIQMKVISHLPALRDIGRIMRFSF</sequence>
<dbReference type="AlphaFoldDB" id="A0A0U0ZPA4"/>
<name>A0A0U0ZPA4_9MYCO</name>
<evidence type="ECO:0000313" key="4">
    <source>
        <dbReference type="Proteomes" id="UP000045782"/>
    </source>
</evidence>
<evidence type="ECO:0000313" key="3">
    <source>
        <dbReference type="EMBL" id="CPV61724.1"/>
    </source>
</evidence>
<gene>
    <name evidence="3" type="ORF">ERS075579_03367</name>
</gene>
<dbReference type="InterPro" id="IPR007213">
    <property type="entry name" value="Ppm1/Ppm2/Tcmp"/>
</dbReference>
<dbReference type="GO" id="GO:0032259">
    <property type="term" value="P:methylation"/>
    <property type="evidence" value="ECO:0007669"/>
    <property type="project" value="UniProtKB-KW"/>
</dbReference>
<accession>A0A0U0ZPA4</accession>
<dbReference type="PANTHER" id="PTHR43619">
    <property type="entry name" value="S-ADENOSYL-L-METHIONINE-DEPENDENT METHYLTRANSFERASE YKTD-RELATED"/>
    <property type="match status" value="1"/>
</dbReference>
<protein>
    <submittedName>
        <fullName evidence="3">Putative polyketide synthase protein</fullName>
    </submittedName>
</protein>
<dbReference type="InterPro" id="IPR016874">
    <property type="entry name" value="TcmP-like"/>
</dbReference>
<dbReference type="EMBL" id="CSWP01000007">
    <property type="protein sequence ID" value="CPV61724.1"/>
    <property type="molecule type" value="Genomic_DNA"/>
</dbReference>
<dbReference type="Proteomes" id="UP000045782">
    <property type="component" value="Unassembled WGS sequence"/>
</dbReference>
<evidence type="ECO:0000256" key="1">
    <source>
        <dbReference type="ARBA" id="ARBA00022603"/>
    </source>
</evidence>
<dbReference type="PIRSF" id="PIRSF028177">
    <property type="entry name" value="Polyketide_synth_Omtfrase_TcmP"/>
    <property type="match status" value="1"/>
</dbReference>
<organism evidence="3 4">
    <name type="scientific">Mycobacteroides abscessus</name>
    <dbReference type="NCBI Taxonomy" id="36809"/>
    <lineage>
        <taxon>Bacteria</taxon>
        <taxon>Bacillati</taxon>
        <taxon>Actinomycetota</taxon>
        <taxon>Actinomycetes</taxon>
        <taxon>Mycobacteriales</taxon>
        <taxon>Mycobacteriaceae</taxon>
        <taxon>Mycobacteroides</taxon>
    </lineage>
</organism>
<evidence type="ECO:0000256" key="2">
    <source>
        <dbReference type="ARBA" id="ARBA00022679"/>
    </source>
</evidence>
<keyword evidence="2" id="KW-0808">Transferase</keyword>
<reference evidence="3 4" key="1">
    <citation type="submission" date="2015-03" db="EMBL/GenBank/DDBJ databases">
        <authorList>
            <person name="Murphy D."/>
        </authorList>
    </citation>
    <scope>NUCLEOTIDE SEQUENCE [LARGE SCALE GENOMIC DNA]</scope>
    <source>
        <strain evidence="3 4">PAP088</strain>
    </source>
</reference>
<dbReference type="Gene3D" id="3.40.50.150">
    <property type="entry name" value="Vaccinia Virus protein VP39"/>
    <property type="match status" value="1"/>
</dbReference>
<dbReference type="PANTHER" id="PTHR43619:SF2">
    <property type="entry name" value="S-ADENOSYL-L-METHIONINE-DEPENDENT METHYLTRANSFERASES SUPERFAMILY PROTEIN"/>
    <property type="match status" value="1"/>
</dbReference>
<keyword evidence="1" id="KW-0489">Methyltransferase</keyword>
<dbReference type="GO" id="GO:0008168">
    <property type="term" value="F:methyltransferase activity"/>
    <property type="evidence" value="ECO:0007669"/>
    <property type="project" value="UniProtKB-KW"/>
</dbReference>
<dbReference type="Pfam" id="PF04072">
    <property type="entry name" value="LCM"/>
    <property type="match status" value="1"/>
</dbReference>
<dbReference type="InterPro" id="IPR029063">
    <property type="entry name" value="SAM-dependent_MTases_sf"/>
</dbReference>
<dbReference type="SUPFAM" id="SSF53335">
    <property type="entry name" value="S-adenosyl-L-methionine-dependent methyltransferases"/>
    <property type="match status" value="1"/>
</dbReference>
<proteinExistence type="predicted"/>